<name>A0A0N0BEX1_9HYME</name>
<evidence type="ECO:0000313" key="1">
    <source>
        <dbReference type="EMBL" id="KOX72518.1"/>
    </source>
</evidence>
<evidence type="ECO:0000313" key="2">
    <source>
        <dbReference type="Proteomes" id="UP000053105"/>
    </source>
</evidence>
<dbReference type="EMBL" id="KQ435819">
    <property type="protein sequence ID" value="KOX72518.1"/>
    <property type="molecule type" value="Genomic_DNA"/>
</dbReference>
<organism evidence="1 2">
    <name type="scientific">Melipona quadrifasciata</name>
    <dbReference type="NCBI Taxonomy" id="166423"/>
    <lineage>
        <taxon>Eukaryota</taxon>
        <taxon>Metazoa</taxon>
        <taxon>Ecdysozoa</taxon>
        <taxon>Arthropoda</taxon>
        <taxon>Hexapoda</taxon>
        <taxon>Insecta</taxon>
        <taxon>Pterygota</taxon>
        <taxon>Neoptera</taxon>
        <taxon>Endopterygota</taxon>
        <taxon>Hymenoptera</taxon>
        <taxon>Apocrita</taxon>
        <taxon>Aculeata</taxon>
        <taxon>Apoidea</taxon>
        <taxon>Anthophila</taxon>
        <taxon>Apidae</taxon>
        <taxon>Melipona</taxon>
    </lineage>
</organism>
<reference evidence="1 2" key="1">
    <citation type="submission" date="2015-07" db="EMBL/GenBank/DDBJ databases">
        <title>The genome of Melipona quadrifasciata.</title>
        <authorList>
            <person name="Pan H."/>
            <person name="Kapheim K."/>
        </authorList>
    </citation>
    <scope>NUCLEOTIDE SEQUENCE [LARGE SCALE GENOMIC DNA]</scope>
    <source>
        <strain evidence="1">0111107301</strain>
        <tissue evidence="1">Whole body</tissue>
    </source>
</reference>
<protein>
    <submittedName>
        <fullName evidence="1">Uncharacterized protein</fullName>
    </submittedName>
</protein>
<proteinExistence type="predicted"/>
<accession>A0A0N0BEX1</accession>
<sequence>MEHFLHGKKFPTATAIKTAPKEYFILKSLSFYKKRIESLLKRWAKFDSSITVEIIL</sequence>
<gene>
    <name evidence="1" type="ORF">WN51_03112</name>
</gene>
<dbReference type="AlphaFoldDB" id="A0A0N0BEX1"/>
<keyword evidence="2" id="KW-1185">Reference proteome</keyword>
<dbReference type="Proteomes" id="UP000053105">
    <property type="component" value="Unassembled WGS sequence"/>
</dbReference>